<keyword evidence="3 8" id="KW-0028">Amino-acid biosynthesis</keyword>
<evidence type="ECO:0000256" key="7">
    <source>
        <dbReference type="ARBA" id="ARBA00049442"/>
    </source>
</evidence>
<dbReference type="CDD" id="cd01065">
    <property type="entry name" value="NAD_bind_Shikimate_DH"/>
    <property type="match status" value="1"/>
</dbReference>
<evidence type="ECO:0000313" key="12">
    <source>
        <dbReference type="Proteomes" id="UP000182983"/>
    </source>
</evidence>
<evidence type="ECO:0000256" key="8">
    <source>
        <dbReference type="HAMAP-Rule" id="MF_00222"/>
    </source>
</evidence>
<dbReference type="InterPro" id="IPR022893">
    <property type="entry name" value="Shikimate_DH_fam"/>
</dbReference>
<dbReference type="PANTHER" id="PTHR21089">
    <property type="entry name" value="SHIKIMATE DEHYDROGENASE"/>
    <property type="match status" value="1"/>
</dbReference>
<dbReference type="GO" id="GO:0004764">
    <property type="term" value="F:shikimate 3-dehydrogenase (NADP+) activity"/>
    <property type="evidence" value="ECO:0007669"/>
    <property type="project" value="UniProtKB-UniRule"/>
</dbReference>
<dbReference type="InterPro" id="IPR046346">
    <property type="entry name" value="Aminoacid_DH-like_N_sf"/>
</dbReference>
<evidence type="ECO:0000256" key="5">
    <source>
        <dbReference type="ARBA" id="ARBA00023002"/>
    </source>
</evidence>
<name>A0A1H6H0H0_MAGFU</name>
<dbReference type="SUPFAM" id="SSF53223">
    <property type="entry name" value="Aminoacid dehydrogenase-like, N-terminal domain"/>
    <property type="match status" value="1"/>
</dbReference>
<feature type="binding site" evidence="8">
    <location>
        <begin position="134"/>
        <end position="138"/>
    </location>
    <ligand>
        <name>NADP(+)</name>
        <dbReference type="ChEBI" id="CHEBI:58349"/>
    </ligand>
</feature>
<evidence type="ECO:0000259" key="9">
    <source>
        <dbReference type="Pfam" id="PF01488"/>
    </source>
</evidence>
<dbReference type="AlphaFoldDB" id="A0A1H6H0H0"/>
<dbReference type="InterPro" id="IPR036291">
    <property type="entry name" value="NAD(P)-bd_dom_sf"/>
</dbReference>
<dbReference type="NCBIfam" id="TIGR00507">
    <property type="entry name" value="aroE"/>
    <property type="match status" value="1"/>
</dbReference>
<dbReference type="Pfam" id="PF01488">
    <property type="entry name" value="Shikimate_DH"/>
    <property type="match status" value="1"/>
</dbReference>
<keyword evidence="12" id="KW-1185">Reference proteome</keyword>
<comment type="similarity">
    <text evidence="8">Belongs to the shikimate dehydrogenase family.</text>
</comment>
<evidence type="ECO:0000256" key="3">
    <source>
        <dbReference type="ARBA" id="ARBA00022605"/>
    </source>
</evidence>
<feature type="domain" description="Quinate/shikimate 5-dehydrogenase/glutamyl-tRNA reductase" evidence="9">
    <location>
        <begin position="130"/>
        <end position="188"/>
    </location>
</feature>
<keyword evidence="5 8" id="KW-0560">Oxidoreductase</keyword>
<protein>
    <recommendedName>
        <fullName evidence="2 8">Shikimate dehydrogenase (NADP(+))</fullName>
        <shortName evidence="8">SDH</shortName>
        <ecNumber evidence="2 8">1.1.1.25</ecNumber>
    </recommendedName>
</protein>
<dbReference type="GO" id="GO:0009423">
    <property type="term" value="P:chorismate biosynthetic process"/>
    <property type="evidence" value="ECO:0007669"/>
    <property type="project" value="UniProtKB-UniRule"/>
</dbReference>
<comment type="function">
    <text evidence="8">Involved in the biosynthesis of the chorismate, which leads to the biosynthesis of aromatic amino acids. Catalyzes the reversible NADPH linked reduction of 3-dehydroshikimate (DHSA) to yield shikimate (SA).</text>
</comment>
<evidence type="ECO:0000259" key="10">
    <source>
        <dbReference type="Pfam" id="PF08501"/>
    </source>
</evidence>
<evidence type="ECO:0000256" key="6">
    <source>
        <dbReference type="ARBA" id="ARBA00023141"/>
    </source>
</evidence>
<dbReference type="Pfam" id="PF08501">
    <property type="entry name" value="Shikimate_dh_N"/>
    <property type="match status" value="1"/>
</dbReference>
<evidence type="ECO:0000256" key="4">
    <source>
        <dbReference type="ARBA" id="ARBA00022857"/>
    </source>
</evidence>
<organism evidence="11 12">
    <name type="scientific">Magnetospirillum fulvum</name>
    <name type="common">Rhodospirillum fulvum</name>
    <dbReference type="NCBI Taxonomy" id="1082"/>
    <lineage>
        <taxon>Bacteria</taxon>
        <taxon>Pseudomonadati</taxon>
        <taxon>Pseudomonadota</taxon>
        <taxon>Alphaproteobacteria</taxon>
        <taxon>Rhodospirillales</taxon>
        <taxon>Rhodospirillaceae</taxon>
        <taxon>Magnetospirillum</taxon>
    </lineage>
</organism>
<sequence length="280" mass="29515">MILTGKARLAGVIGWPVGHSRSPRLHGYWLEKMGIDGAYLPLAVAPDDLAEAVRALPKLGFRGVNLTIPHKEAVIPLLDVVDSLAARIGAVNTLIINEDGTIEGRNTDAFGFLENVRRGAPLWQPSQGPAVVIGAGGAARAVIAALSDAGVGELRLVNRSRDRAERLAQDLGGPIVVGDWDSRAALLDGAALLVNTTSLGMAGQPPLDLDLAALPVSAIVTDIVYVPLETPLLALARQRGNRTVDGLGMLLWQAVPGFSAWFGQQPEVTDALRAFVLSDR</sequence>
<dbReference type="InterPro" id="IPR006151">
    <property type="entry name" value="Shikm_DH/Glu-tRNA_Rdtase"/>
</dbReference>
<keyword evidence="6 8" id="KW-0057">Aromatic amino acid biosynthesis</keyword>
<dbReference type="GO" id="GO:0009073">
    <property type="term" value="P:aromatic amino acid family biosynthetic process"/>
    <property type="evidence" value="ECO:0007669"/>
    <property type="project" value="UniProtKB-KW"/>
</dbReference>
<dbReference type="SUPFAM" id="SSF51735">
    <property type="entry name" value="NAD(P)-binding Rossmann-fold domains"/>
    <property type="match status" value="1"/>
</dbReference>
<dbReference type="GO" id="GO:0019632">
    <property type="term" value="P:shikimate metabolic process"/>
    <property type="evidence" value="ECO:0007669"/>
    <property type="project" value="InterPro"/>
</dbReference>
<gene>
    <name evidence="8" type="primary">aroE</name>
    <name evidence="11" type="ORF">SAMN04244559_00563</name>
</gene>
<evidence type="ECO:0000256" key="2">
    <source>
        <dbReference type="ARBA" id="ARBA00012962"/>
    </source>
</evidence>
<dbReference type="Proteomes" id="UP000182983">
    <property type="component" value="Unassembled WGS sequence"/>
</dbReference>
<feature type="binding site" evidence="8">
    <location>
        <begin position="20"/>
        <end position="22"/>
    </location>
    <ligand>
        <name>shikimate</name>
        <dbReference type="ChEBI" id="CHEBI:36208"/>
    </ligand>
</feature>
<dbReference type="InterPro" id="IPR013708">
    <property type="entry name" value="Shikimate_DH-bd_N"/>
</dbReference>
<evidence type="ECO:0000313" key="11">
    <source>
        <dbReference type="EMBL" id="SEH27665.1"/>
    </source>
</evidence>
<comment type="subunit">
    <text evidence="8">Homodimer.</text>
</comment>
<dbReference type="GO" id="GO:0008652">
    <property type="term" value="P:amino acid biosynthetic process"/>
    <property type="evidence" value="ECO:0007669"/>
    <property type="project" value="UniProtKB-KW"/>
</dbReference>
<dbReference type="EMBL" id="FNWO01000002">
    <property type="protein sequence ID" value="SEH27665.1"/>
    <property type="molecule type" value="Genomic_DNA"/>
</dbReference>
<dbReference type="Gene3D" id="3.40.50.720">
    <property type="entry name" value="NAD(P)-binding Rossmann-like Domain"/>
    <property type="match status" value="1"/>
</dbReference>
<feature type="binding site" evidence="8">
    <location>
        <position position="108"/>
    </location>
    <ligand>
        <name>shikimate</name>
        <dbReference type="ChEBI" id="CHEBI:36208"/>
    </ligand>
</feature>
<accession>A0A1H6H0H0</accession>
<comment type="catalytic activity">
    <reaction evidence="7 8">
        <text>shikimate + NADP(+) = 3-dehydroshikimate + NADPH + H(+)</text>
        <dbReference type="Rhea" id="RHEA:17737"/>
        <dbReference type="ChEBI" id="CHEBI:15378"/>
        <dbReference type="ChEBI" id="CHEBI:16630"/>
        <dbReference type="ChEBI" id="CHEBI:36208"/>
        <dbReference type="ChEBI" id="CHEBI:57783"/>
        <dbReference type="ChEBI" id="CHEBI:58349"/>
        <dbReference type="EC" id="1.1.1.25"/>
    </reaction>
</comment>
<dbReference type="GO" id="GO:0050661">
    <property type="term" value="F:NADP binding"/>
    <property type="evidence" value="ECO:0007669"/>
    <property type="project" value="InterPro"/>
</dbReference>
<comment type="pathway">
    <text evidence="1 8">Metabolic intermediate biosynthesis; chorismate biosynthesis; chorismate from D-erythrose 4-phosphate and phosphoenolpyruvate: step 4/7.</text>
</comment>
<comment type="caution">
    <text evidence="8">Lacks conserved residue(s) required for the propagation of feature annotation.</text>
</comment>
<dbReference type="PANTHER" id="PTHR21089:SF1">
    <property type="entry name" value="BIFUNCTIONAL 3-DEHYDROQUINATE DEHYDRATASE_SHIKIMATE DEHYDROGENASE, CHLOROPLASTIC"/>
    <property type="match status" value="1"/>
</dbReference>
<feature type="active site" description="Proton acceptor" evidence="8">
    <location>
        <position position="71"/>
    </location>
</feature>
<dbReference type="Gene3D" id="3.40.50.10860">
    <property type="entry name" value="Leucine Dehydrogenase, chain A, domain 1"/>
    <property type="match status" value="1"/>
</dbReference>
<feature type="binding site" evidence="8">
    <location>
        <position position="92"/>
    </location>
    <ligand>
        <name>shikimate</name>
        <dbReference type="ChEBI" id="CHEBI:36208"/>
    </ligand>
</feature>
<feature type="domain" description="Shikimate dehydrogenase substrate binding N-terminal" evidence="10">
    <location>
        <begin position="12"/>
        <end position="94"/>
    </location>
</feature>
<feature type="binding site" evidence="8">
    <location>
        <position position="225"/>
    </location>
    <ligand>
        <name>shikimate</name>
        <dbReference type="ChEBI" id="CHEBI:36208"/>
    </ligand>
</feature>
<dbReference type="UniPathway" id="UPA00053">
    <property type="reaction ID" value="UER00087"/>
</dbReference>
<proteinExistence type="inferred from homology"/>
<dbReference type="NCBIfam" id="NF001312">
    <property type="entry name" value="PRK00258.1-4"/>
    <property type="match status" value="1"/>
</dbReference>
<dbReference type="OrthoDB" id="9792692at2"/>
<dbReference type="EC" id="1.1.1.25" evidence="2 8"/>
<dbReference type="InterPro" id="IPR011342">
    <property type="entry name" value="Shikimate_DH"/>
</dbReference>
<reference evidence="12" key="1">
    <citation type="submission" date="2016-10" db="EMBL/GenBank/DDBJ databases">
        <authorList>
            <person name="Varghese N."/>
            <person name="Submissions S."/>
        </authorList>
    </citation>
    <scope>NUCLEOTIDE SEQUENCE [LARGE SCALE GENOMIC DNA]</scope>
    <source>
        <strain evidence="12">DSM 13234</strain>
    </source>
</reference>
<evidence type="ECO:0000256" key="1">
    <source>
        <dbReference type="ARBA" id="ARBA00004871"/>
    </source>
</evidence>
<feature type="binding site" evidence="8">
    <location>
        <position position="67"/>
    </location>
    <ligand>
        <name>shikimate</name>
        <dbReference type="ChEBI" id="CHEBI:36208"/>
    </ligand>
</feature>
<dbReference type="HAMAP" id="MF_00222">
    <property type="entry name" value="Shikimate_DH_AroE"/>
    <property type="match status" value="1"/>
</dbReference>
<keyword evidence="4 8" id="KW-0521">NADP</keyword>
<feature type="binding site" evidence="8">
    <location>
        <position position="223"/>
    </location>
    <ligand>
        <name>NADP(+)</name>
        <dbReference type="ChEBI" id="CHEBI:58349"/>
    </ligand>
</feature>
<feature type="binding site" evidence="8">
    <location>
        <position position="253"/>
    </location>
    <ligand>
        <name>shikimate</name>
        <dbReference type="ChEBI" id="CHEBI:36208"/>
    </ligand>
</feature>
<dbReference type="GO" id="GO:0005829">
    <property type="term" value="C:cytosol"/>
    <property type="evidence" value="ECO:0007669"/>
    <property type="project" value="TreeGrafter"/>
</dbReference>
<feature type="binding site" evidence="8">
    <location>
        <position position="246"/>
    </location>
    <ligand>
        <name>NADP(+)</name>
        <dbReference type="ChEBI" id="CHEBI:58349"/>
    </ligand>
</feature>